<organism evidence="1">
    <name type="scientific">marine sediment metagenome</name>
    <dbReference type="NCBI Taxonomy" id="412755"/>
    <lineage>
        <taxon>unclassified sequences</taxon>
        <taxon>metagenomes</taxon>
        <taxon>ecological metagenomes</taxon>
    </lineage>
</organism>
<reference evidence="1" key="1">
    <citation type="journal article" date="2014" name="Front. Microbiol.">
        <title>High frequency of phylogenetically diverse reductive dehalogenase-homologous genes in deep subseafloor sedimentary metagenomes.</title>
        <authorList>
            <person name="Kawai M."/>
            <person name="Futagami T."/>
            <person name="Toyoda A."/>
            <person name="Takaki Y."/>
            <person name="Nishi S."/>
            <person name="Hori S."/>
            <person name="Arai W."/>
            <person name="Tsubouchi T."/>
            <person name="Morono Y."/>
            <person name="Uchiyama I."/>
            <person name="Ito T."/>
            <person name="Fujiyama A."/>
            <person name="Inagaki F."/>
            <person name="Takami H."/>
        </authorList>
    </citation>
    <scope>NUCLEOTIDE SEQUENCE</scope>
    <source>
        <strain evidence="1">Expedition CK06-06</strain>
    </source>
</reference>
<accession>X1I939</accession>
<evidence type="ECO:0000313" key="1">
    <source>
        <dbReference type="EMBL" id="GAH54078.1"/>
    </source>
</evidence>
<name>X1I939_9ZZZZ</name>
<sequence length="52" mass="6325">MLENILLGKRGEFWVSDDMTPTKRNQIHDELIMMQKELASEIYIQRIREKYL</sequence>
<dbReference type="EMBL" id="BARU01018234">
    <property type="protein sequence ID" value="GAH54078.1"/>
    <property type="molecule type" value="Genomic_DNA"/>
</dbReference>
<protein>
    <submittedName>
        <fullName evidence="1">Uncharacterized protein</fullName>
    </submittedName>
</protein>
<proteinExistence type="predicted"/>
<dbReference type="AlphaFoldDB" id="X1I939"/>
<gene>
    <name evidence="1" type="ORF">S03H2_30156</name>
</gene>
<comment type="caution">
    <text evidence="1">The sequence shown here is derived from an EMBL/GenBank/DDBJ whole genome shotgun (WGS) entry which is preliminary data.</text>
</comment>